<organism evidence="1 2">
    <name type="scientific">Engystomops pustulosus</name>
    <name type="common">Tungara frog</name>
    <name type="synonym">Physalaemus pustulosus</name>
    <dbReference type="NCBI Taxonomy" id="76066"/>
    <lineage>
        <taxon>Eukaryota</taxon>
        <taxon>Metazoa</taxon>
        <taxon>Chordata</taxon>
        <taxon>Craniata</taxon>
        <taxon>Vertebrata</taxon>
        <taxon>Euteleostomi</taxon>
        <taxon>Amphibia</taxon>
        <taxon>Batrachia</taxon>
        <taxon>Anura</taxon>
        <taxon>Neobatrachia</taxon>
        <taxon>Hyloidea</taxon>
        <taxon>Leptodactylidae</taxon>
        <taxon>Leiuperinae</taxon>
        <taxon>Engystomops</taxon>
    </lineage>
</organism>
<evidence type="ECO:0000313" key="1">
    <source>
        <dbReference type="EMBL" id="KAG8592723.1"/>
    </source>
</evidence>
<dbReference type="Proteomes" id="UP000824782">
    <property type="component" value="Unassembled WGS sequence"/>
</dbReference>
<keyword evidence="2" id="KW-1185">Reference proteome</keyword>
<reference evidence="1" key="1">
    <citation type="thesis" date="2020" institute="ProQuest LLC" country="789 East Eisenhower Parkway, Ann Arbor, MI, USA">
        <title>Comparative Genomics and Chromosome Evolution.</title>
        <authorList>
            <person name="Mudd A.B."/>
        </authorList>
    </citation>
    <scope>NUCLEOTIDE SEQUENCE</scope>
    <source>
        <strain evidence="1">237g6f4</strain>
        <tissue evidence="1">Blood</tissue>
    </source>
</reference>
<protein>
    <submittedName>
        <fullName evidence="1">Uncharacterized protein</fullName>
    </submittedName>
</protein>
<sequence length="84" mass="9938">MLQIPLADIHTYIHTCIHTHIHSDLYIRFPMFHWRMLLSQTVPTVSNLCFVPFSCSPCFHDFLALVDCWCLFMKKAQVKFLQIP</sequence>
<dbReference type="EMBL" id="WNYA01000001">
    <property type="protein sequence ID" value="KAG8592723.1"/>
    <property type="molecule type" value="Genomic_DNA"/>
</dbReference>
<evidence type="ECO:0000313" key="2">
    <source>
        <dbReference type="Proteomes" id="UP000824782"/>
    </source>
</evidence>
<comment type="caution">
    <text evidence="1">The sequence shown here is derived from an EMBL/GenBank/DDBJ whole genome shotgun (WGS) entry which is preliminary data.</text>
</comment>
<proteinExistence type="predicted"/>
<accession>A0AAV7D5H4</accession>
<name>A0AAV7D5H4_ENGPU</name>
<gene>
    <name evidence="1" type="ORF">GDO81_000603</name>
</gene>
<dbReference type="AlphaFoldDB" id="A0AAV7D5H4"/>